<dbReference type="GO" id="GO:0005524">
    <property type="term" value="F:ATP binding"/>
    <property type="evidence" value="ECO:0007669"/>
    <property type="project" value="UniProtKB-KW"/>
</dbReference>
<dbReference type="RefSeq" id="WP_321544621.1">
    <property type="nucleotide sequence ID" value="NZ_JAXIVS010000002.1"/>
</dbReference>
<feature type="compositionally biased region" description="Pro residues" evidence="1">
    <location>
        <begin position="609"/>
        <end position="636"/>
    </location>
</feature>
<reference evidence="3 4" key="1">
    <citation type="submission" date="2023-12" db="EMBL/GenBank/DDBJ databases">
        <title>the genome sequence of Hyalangium sp. s54d21.</title>
        <authorList>
            <person name="Zhang X."/>
        </authorList>
    </citation>
    <scope>NUCLEOTIDE SEQUENCE [LARGE SCALE GENOMIC DNA]</scope>
    <source>
        <strain evidence="4">s54d21</strain>
    </source>
</reference>
<feature type="domain" description="AAA+ ATPase" evidence="2">
    <location>
        <begin position="679"/>
        <end position="1006"/>
    </location>
</feature>
<dbReference type="InterPro" id="IPR051162">
    <property type="entry name" value="T4SS_component"/>
</dbReference>
<sequence>MTTQIDPRLAAFLSDTEVFHSVQHQPDVRKQDPFDVETVHQEARAAFERLLLRATTPPGPDSGRILLLLGDSGCGKTHLLRAFRSEAHERSLGFVGYMQMTTASSNYGRYILSNLITSLDQPYLEPGEAHSGLEKISDALLAKCGKVADVTSLLAHPEADAEEIPNLVEVAADELKSQSVFEKVDLDLMRALLFLQRDDPRLKGRVLKYLRCENLSDSDRKWLGGLVPRIHDHEPLEMVEHLGRLIAALGHSLVLFVDQMEGLNDFENTQQVPHIRRVMTTLCALADRVPSSIIVVSCLHNFWSGLSNQLTQSLRDRIEKDPPFVKLEALRTADEARRIAERRLEHLYELKDAPFDHAEPTFPFPHEGFEALAGMRARDVLETCRVWRERAIRDGTVPDRFPLDSGKVESAPPPPEPKALALDQAWNDFRSAHAEAPPEEDAELATLLVWALRAASEELTTGHRFDAQAEGEVIHVGMSPGQERLRVAFCNKGSGRGALLRQLEQARKAARGQTPVVVRTSSFPNSPTSSAAMELGKLIAKGGRSAVLEDSDSRVILALREFRKKHESHPEFAAWLRSVQPLTQLKPVRDILDLDHLGSTASAPQAPVRTPPPEAAASKPVPPKPVVPLAPPPPAPVAAAPRVASEQAPSAPPKPRVPIRAGVMDSLLKEEVILQPNELTRHAAFLGGSGSGKTTVALNLVEQLLLQGIPVILVDRKGDLAGYAAEAFWTRDVDGKERAERQARLRKCLDVALFTPGHPQGRPLAIPIVPDGLAQLPAFDRQQATRHAADALAGMLDYRQSPRDKSCRTLLSQAIDQFVQLSPEGVTLKRLSDFIADKDPRLVSAAGRLDTKLFDKLAEDLDRLRIDTESLLSSGSEKLDMDVLLGRGAHAKPGRTRLSIISTRFLGDTNNVLFWVSQLLIEVTRWLNRNPSTELQAVLLFDEADMYLPAMRQPATKQPMESLLKRARSAGLGLMLATQSPGDFDYKCRDTIRSWFIGRVKEKTSLEKMRPMLSEARVDFTSKIPHQATGEFHVVREGKVDRLKADLSVLATEQLSDDELLRLALRTLSKEPM</sequence>
<keyword evidence="3" id="KW-0547">Nucleotide-binding</keyword>
<comment type="caution">
    <text evidence="3">The sequence shown here is derived from an EMBL/GenBank/DDBJ whole genome shotgun (WGS) entry which is preliminary data.</text>
</comment>
<evidence type="ECO:0000256" key="1">
    <source>
        <dbReference type="SAM" id="MobiDB-lite"/>
    </source>
</evidence>
<accession>A0ABU5H198</accession>
<feature type="domain" description="AAA+ ATPase" evidence="2">
    <location>
        <begin position="62"/>
        <end position="350"/>
    </location>
</feature>
<protein>
    <submittedName>
        <fullName evidence="3">BREX system ATP-binding domain-containing protein</fullName>
    </submittedName>
</protein>
<proteinExistence type="predicted"/>
<evidence type="ECO:0000313" key="4">
    <source>
        <dbReference type="Proteomes" id="UP001291309"/>
    </source>
</evidence>
<keyword evidence="3" id="KW-0067">ATP-binding</keyword>
<feature type="region of interest" description="Disordered" evidence="1">
    <location>
        <begin position="600"/>
        <end position="657"/>
    </location>
</feature>
<gene>
    <name evidence="3" type="ORF">SYV04_05855</name>
</gene>
<name>A0ABU5H198_9BACT</name>
<dbReference type="SMART" id="SM00382">
    <property type="entry name" value="AAA"/>
    <property type="match status" value="2"/>
</dbReference>
<dbReference type="InterPro" id="IPR027417">
    <property type="entry name" value="P-loop_NTPase"/>
</dbReference>
<dbReference type="Pfam" id="PF01935">
    <property type="entry name" value="DUF87"/>
    <property type="match status" value="1"/>
</dbReference>
<dbReference type="InterPro" id="IPR003593">
    <property type="entry name" value="AAA+_ATPase"/>
</dbReference>
<dbReference type="PANTHER" id="PTHR30121:SF6">
    <property type="entry name" value="SLR6007 PROTEIN"/>
    <property type="match status" value="1"/>
</dbReference>
<dbReference type="Pfam" id="PF13191">
    <property type="entry name" value="AAA_16"/>
    <property type="match status" value="1"/>
</dbReference>
<dbReference type="InterPro" id="IPR002789">
    <property type="entry name" value="HerA_central"/>
</dbReference>
<dbReference type="InterPro" id="IPR041664">
    <property type="entry name" value="AAA_16"/>
</dbReference>
<evidence type="ECO:0000313" key="3">
    <source>
        <dbReference type="EMBL" id="MDY7225895.1"/>
    </source>
</evidence>
<keyword evidence="4" id="KW-1185">Reference proteome</keyword>
<organism evidence="3 4">
    <name type="scientific">Hyalangium rubrum</name>
    <dbReference type="NCBI Taxonomy" id="3103134"/>
    <lineage>
        <taxon>Bacteria</taxon>
        <taxon>Pseudomonadati</taxon>
        <taxon>Myxococcota</taxon>
        <taxon>Myxococcia</taxon>
        <taxon>Myxococcales</taxon>
        <taxon>Cystobacterineae</taxon>
        <taxon>Archangiaceae</taxon>
        <taxon>Hyalangium</taxon>
    </lineage>
</organism>
<dbReference type="EMBL" id="JAXIVS010000002">
    <property type="protein sequence ID" value="MDY7225895.1"/>
    <property type="molecule type" value="Genomic_DNA"/>
</dbReference>
<evidence type="ECO:0000259" key="2">
    <source>
        <dbReference type="SMART" id="SM00382"/>
    </source>
</evidence>
<dbReference type="Gene3D" id="3.40.50.300">
    <property type="entry name" value="P-loop containing nucleotide triphosphate hydrolases"/>
    <property type="match status" value="3"/>
</dbReference>
<dbReference type="PANTHER" id="PTHR30121">
    <property type="entry name" value="UNCHARACTERIZED PROTEIN YJGR-RELATED"/>
    <property type="match status" value="1"/>
</dbReference>
<dbReference type="Proteomes" id="UP001291309">
    <property type="component" value="Unassembled WGS sequence"/>
</dbReference>
<dbReference type="SUPFAM" id="SSF52540">
    <property type="entry name" value="P-loop containing nucleoside triphosphate hydrolases"/>
    <property type="match status" value="2"/>
</dbReference>